<proteinExistence type="predicted"/>
<keyword evidence="3" id="KW-1185">Reference proteome</keyword>
<organism evidence="2 3">
    <name type="scientific">Stachybotrys elegans</name>
    <dbReference type="NCBI Taxonomy" id="80388"/>
    <lineage>
        <taxon>Eukaryota</taxon>
        <taxon>Fungi</taxon>
        <taxon>Dikarya</taxon>
        <taxon>Ascomycota</taxon>
        <taxon>Pezizomycotina</taxon>
        <taxon>Sordariomycetes</taxon>
        <taxon>Hypocreomycetidae</taxon>
        <taxon>Hypocreales</taxon>
        <taxon>Stachybotryaceae</taxon>
        <taxon>Stachybotrys</taxon>
    </lineage>
</organism>
<dbReference type="OrthoDB" id="3001700at2759"/>
<sequence length="154" mass="16322">MSTAEWAQKTYNDQYEKWVPWIEDMYLRWFTKDNKASYVAKDNLAKTKVTGVEQVDTLQDGVNNLVTGQVGQGGILEPVGNLASKEGLNRTERQGRDQNGDYAPSSIPGAGVANTAATSVADGGKAAAGMTTDGIKNAGGFVGGMFGGGQEKKQ</sequence>
<dbReference type="AlphaFoldDB" id="A0A8K0SYE8"/>
<name>A0A8K0SYE8_9HYPO</name>
<dbReference type="Proteomes" id="UP000813444">
    <property type="component" value="Unassembled WGS sequence"/>
</dbReference>
<evidence type="ECO:0000313" key="2">
    <source>
        <dbReference type="EMBL" id="KAH7324765.1"/>
    </source>
</evidence>
<reference evidence="2" key="1">
    <citation type="journal article" date="2021" name="Nat. Commun.">
        <title>Genetic determinants of endophytism in the Arabidopsis root mycobiome.</title>
        <authorList>
            <person name="Mesny F."/>
            <person name="Miyauchi S."/>
            <person name="Thiergart T."/>
            <person name="Pickel B."/>
            <person name="Atanasova L."/>
            <person name="Karlsson M."/>
            <person name="Huettel B."/>
            <person name="Barry K.W."/>
            <person name="Haridas S."/>
            <person name="Chen C."/>
            <person name="Bauer D."/>
            <person name="Andreopoulos W."/>
            <person name="Pangilinan J."/>
            <person name="LaButti K."/>
            <person name="Riley R."/>
            <person name="Lipzen A."/>
            <person name="Clum A."/>
            <person name="Drula E."/>
            <person name="Henrissat B."/>
            <person name="Kohler A."/>
            <person name="Grigoriev I.V."/>
            <person name="Martin F.M."/>
            <person name="Hacquard S."/>
        </authorList>
    </citation>
    <scope>NUCLEOTIDE SEQUENCE</scope>
    <source>
        <strain evidence="2">MPI-CAGE-CH-0235</strain>
    </source>
</reference>
<accession>A0A8K0SYE8</accession>
<feature type="compositionally biased region" description="Basic and acidic residues" evidence="1">
    <location>
        <begin position="87"/>
        <end position="99"/>
    </location>
</feature>
<protein>
    <submittedName>
        <fullName evidence="2">Uncharacterized protein</fullName>
    </submittedName>
</protein>
<comment type="caution">
    <text evidence="2">The sequence shown here is derived from an EMBL/GenBank/DDBJ whole genome shotgun (WGS) entry which is preliminary data.</text>
</comment>
<dbReference type="EMBL" id="JAGPNK010000003">
    <property type="protein sequence ID" value="KAH7324765.1"/>
    <property type="molecule type" value="Genomic_DNA"/>
</dbReference>
<gene>
    <name evidence="2" type="ORF">B0I35DRAFT_424943</name>
</gene>
<feature type="region of interest" description="Disordered" evidence="1">
    <location>
        <begin position="78"/>
        <end position="110"/>
    </location>
</feature>
<evidence type="ECO:0000256" key="1">
    <source>
        <dbReference type="SAM" id="MobiDB-lite"/>
    </source>
</evidence>
<evidence type="ECO:0000313" key="3">
    <source>
        <dbReference type="Proteomes" id="UP000813444"/>
    </source>
</evidence>